<evidence type="ECO:0000313" key="2">
    <source>
        <dbReference type="EMBL" id="GAM41863.1"/>
    </source>
</evidence>
<feature type="region of interest" description="Disordered" evidence="1">
    <location>
        <begin position="440"/>
        <end position="461"/>
    </location>
</feature>
<sequence length="482" mass="52961">MAIPTYIAGTACIVLGLNSFLRPAHEYPRFGLPLESSLPLDPSPTPGSQAQPKGLVSPLIYIKALRESTYGLALIALQHQGLEKAVTTMLVIMALAGLGDGFLVWKYGGDGLKTKALGHWATFVGLLGWACIGMDDDSFFLYGIGEKPDALTLGSLVLEKYWIPLIARHYTHEPLRGEHLEAHAWSSKLTNLVLHGRTRLTPGIGVSGFDIVDLRLAWNKDQERYVTAKSGQKITLKDPEKFLTTQVLSNPQARATLKLWLSSARSDYVMNMRWARRPKIWFLTGLYLLSDARTIVRKSSSSSIDVGLSSAIVGALSGVPVGGSVSLGQGDTWEMTLGMEEEHVWAAQYRLIDAKYISASSSSARRSEGLALPPTMSLYKDILSMRNKRTTSQIARDAVDVDVELGLEPFDAVPVAVTGPAPVIDAVPMDRTADVITLVPEEEEEEADAGEEEDEESFEEYEKRLEEAIRMFEAAPPRFLER</sequence>
<dbReference type="AlphaFoldDB" id="A0A6V8HQ44"/>
<dbReference type="Pfam" id="PF14087">
    <property type="entry name" value="DUF4267"/>
    <property type="match status" value="1"/>
</dbReference>
<dbReference type="EMBL" id="DF933838">
    <property type="protein sequence ID" value="GAM41863.1"/>
    <property type="molecule type" value="Genomic_DNA"/>
</dbReference>
<dbReference type="InterPro" id="IPR025363">
    <property type="entry name" value="DUF4267"/>
</dbReference>
<evidence type="ECO:0000313" key="3">
    <source>
        <dbReference type="Proteomes" id="UP000053095"/>
    </source>
</evidence>
<reference evidence="3" key="1">
    <citation type="journal article" date="2015" name="Genome Announc.">
        <title>Draft genome sequence of Talaromyces cellulolyticus strain Y-94, a source of lignocellulosic biomass-degrading enzymes.</title>
        <authorList>
            <person name="Fujii T."/>
            <person name="Koike H."/>
            <person name="Sawayama S."/>
            <person name="Yano S."/>
            <person name="Inoue H."/>
        </authorList>
    </citation>
    <scope>NUCLEOTIDE SEQUENCE [LARGE SCALE GENOMIC DNA]</scope>
    <source>
        <strain evidence="3">Y-94</strain>
    </source>
</reference>
<feature type="compositionally biased region" description="Acidic residues" evidence="1">
    <location>
        <begin position="440"/>
        <end position="459"/>
    </location>
</feature>
<name>A0A6V8HQ44_TALPI</name>
<accession>A0A6V8HQ44</accession>
<keyword evidence="3" id="KW-1185">Reference proteome</keyword>
<protein>
    <submittedName>
        <fullName evidence="2">Uncharacterized protein</fullName>
    </submittedName>
</protein>
<evidence type="ECO:0000256" key="1">
    <source>
        <dbReference type="SAM" id="MobiDB-lite"/>
    </source>
</evidence>
<organism evidence="2 3">
    <name type="scientific">Talaromyces pinophilus</name>
    <name type="common">Penicillium pinophilum</name>
    <dbReference type="NCBI Taxonomy" id="128442"/>
    <lineage>
        <taxon>Eukaryota</taxon>
        <taxon>Fungi</taxon>
        <taxon>Dikarya</taxon>
        <taxon>Ascomycota</taxon>
        <taxon>Pezizomycotina</taxon>
        <taxon>Eurotiomycetes</taxon>
        <taxon>Eurotiomycetidae</taxon>
        <taxon>Eurotiales</taxon>
        <taxon>Trichocomaceae</taxon>
        <taxon>Talaromyces</taxon>
        <taxon>Talaromyces sect. Talaromyces</taxon>
    </lineage>
</organism>
<gene>
    <name evidence="2" type="ORF">TCE0_042f15318</name>
</gene>
<dbReference type="Proteomes" id="UP000053095">
    <property type="component" value="Unassembled WGS sequence"/>
</dbReference>
<proteinExistence type="predicted"/>
<comment type="caution">
    <text evidence="2">The sequence shown here is derived from an EMBL/GenBank/DDBJ whole genome shotgun (WGS) entry which is preliminary data.</text>
</comment>